<reference evidence="1" key="1">
    <citation type="submission" date="1999-10" db="EMBL/GenBank/DDBJ databases">
        <authorList>
            <person name="Ecker J.R."/>
        </authorList>
    </citation>
    <scope>NUCLEOTIDE SEQUENCE</scope>
</reference>
<dbReference type="PROSITE" id="PS51257">
    <property type="entry name" value="PROKAR_LIPOPROTEIN"/>
    <property type="match status" value="1"/>
</dbReference>
<evidence type="ECO:0000313" key="1">
    <source>
        <dbReference type="EMBL" id="AAF79343.1"/>
    </source>
</evidence>
<sequence length="35" mass="3663">MLRLPQLLASPKRTCSIASTAAATSCGDQTNMLIV</sequence>
<dbReference type="AlphaFoldDB" id="Q9LQI2"/>
<reference evidence="1" key="3">
    <citation type="submission" date="2000-06" db="EMBL/GenBank/DDBJ databases">
        <authorList>
            <person name="Cheuk R."/>
            <person name="Shinn P."/>
            <person name="Brooks S."/>
            <person name="Buehler E."/>
            <person name="Chao Q."/>
            <person name="Johnson-Hopson C."/>
            <person name="Khan S."/>
            <person name="Kim C."/>
            <person name="Altafi H."/>
            <person name="Bei B."/>
            <person name="Chin C."/>
            <person name="Chiou J."/>
            <person name="Choi E."/>
            <person name="Conn L."/>
            <person name="Conway A."/>
            <person name="Gonzalez A."/>
            <person name="Hansen N."/>
            <person name="Howing B."/>
            <person name="Koo T."/>
            <person name="Lam B."/>
            <person name="Lee J."/>
            <person name="Lenz C."/>
            <person name="Li J."/>
            <person name="Liu A."/>
            <person name="Liu J."/>
            <person name="Liu S."/>
            <person name="Mukharsky N."/>
            <person name="Nguyen M."/>
            <person name="Palm C."/>
            <person name="Pham P."/>
            <person name="Sakano H."/>
            <person name="Schwartz J."/>
            <person name="Southwick A."/>
            <person name="Thaveri A."/>
            <person name="Toriumi M."/>
            <person name="Vaysberg M."/>
            <person name="Yu G."/>
            <person name="Davis R."/>
            <person name="Federspiel N."/>
            <person name="Theologis A."/>
            <person name="Ecker J."/>
        </authorList>
    </citation>
    <scope>NUCLEOTIDE SEQUENCE</scope>
</reference>
<protein>
    <submittedName>
        <fullName evidence="1">F15O4.2</fullName>
    </submittedName>
</protein>
<reference key="2">
    <citation type="journal article" date="2000" name="Nature">
        <title>Sequence and analysis of chromosome 1 of the plant Arabidopsis thaliana.</title>
        <authorList>
            <person name="Theologis A."/>
            <person name="Ecker J.R."/>
            <person name="Palm C.J."/>
            <person name="Federspiel N.A."/>
            <person name="Kaul S."/>
            <person name="White O."/>
            <person name="Alonso J."/>
            <person name="Altafi H."/>
            <person name="Araujo R."/>
            <person name="Bowman C.L."/>
            <person name="Brooks S.Y."/>
            <person name="Buehler E."/>
            <person name="Chan A."/>
            <person name="Chao Q."/>
            <person name="Chen H."/>
            <person name="Cheuk R.F."/>
            <person name="Chin C.W."/>
            <person name="Chung M.K."/>
            <person name="Conn L."/>
            <person name="Conway A.B."/>
            <person name="Conway A.R."/>
            <person name="Creasy T.H."/>
            <person name="Dewar K."/>
            <person name="Dunn P."/>
            <person name="Etgu P."/>
            <person name="Feldblyum T.V."/>
            <person name="Feng J."/>
            <person name="Fong B."/>
            <person name="Fujii C.Y."/>
            <person name="Gill J.E."/>
            <person name="Goldsmith A.D."/>
            <person name="Haas B."/>
            <person name="Hansen N.F."/>
            <person name="Hughes B."/>
            <person name="Huizar L."/>
            <person name="Hunter J.L."/>
            <person name="Jenkins J."/>
            <person name="Johnson-Hopson C."/>
            <person name="Khan S."/>
            <person name="Khaykin E."/>
            <person name="Kim C.J."/>
            <person name="Koo H.L."/>
            <person name="Kremenetskaia I."/>
            <person name="Kurtz D.B."/>
            <person name="Kwan A."/>
            <person name="Lam B."/>
            <person name="Langin-Hooper S."/>
            <person name="Lee A."/>
            <person name="Lee J.M."/>
            <person name="Lenz C.A."/>
            <person name="Li J.H."/>
            <person name="Li Y."/>
            <person name="Lin X."/>
            <person name="Liu S.X."/>
            <person name="Liu Z.A."/>
            <person name="Luros J.S."/>
            <person name="Maiti R."/>
            <person name="Marziali A."/>
            <person name="Militscher J."/>
            <person name="Miranda M."/>
            <person name="Nguyen M."/>
            <person name="Nierman W.C."/>
            <person name="Osborne B.I."/>
            <person name="Pai G."/>
            <person name="Peterson J."/>
            <person name="Pham P.K."/>
            <person name="Rizzo M."/>
            <person name="Rooney T."/>
            <person name="Rowley D."/>
            <person name="Sakano H."/>
            <person name="Salzberg S.L."/>
            <person name="Schwartz J.R."/>
            <person name="Shinn P."/>
            <person name="Southwick A.M."/>
            <person name="Sun H."/>
            <person name="Tallon L.J."/>
            <person name="Tambunga G."/>
            <person name="Toriumi M.J."/>
            <person name="Town C.D."/>
            <person name="Utterback T."/>
            <person name="Van Aken S."/>
            <person name="Vaysberg M."/>
            <person name="Vysotskaia V.S."/>
            <person name="Walker M."/>
            <person name="Wu D."/>
            <person name="Yu G."/>
            <person name="Fraser C.M."/>
            <person name="Venter J.C."/>
            <person name="Davis R.W."/>
        </authorList>
    </citation>
    <scope>NUCLEOTIDE SEQUENCE [LARGE SCALE GENOMIC DNA]</scope>
    <source>
        <strain>cv. Columbia</strain>
    </source>
</reference>
<proteinExistence type="predicted"/>
<organism evidence="1">
    <name type="scientific">Arabidopsis thaliana</name>
    <name type="common">Mouse-ear cress</name>
    <dbReference type="NCBI Taxonomy" id="3702"/>
    <lineage>
        <taxon>Eukaryota</taxon>
        <taxon>Viridiplantae</taxon>
        <taxon>Streptophyta</taxon>
        <taxon>Embryophyta</taxon>
        <taxon>Tracheophyta</taxon>
        <taxon>Spermatophyta</taxon>
        <taxon>Magnoliopsida</taxon>
        <taxon>eudicotyledons</taxon>
        <taxon>Gunneridae</taxon>
        <taxon>Pentapetalae</taxon>
        <taxon>rosids</taxon>
        <taxon>malvids</taxon>
        <taxon>Brassicales</taxon>
        <taxon>Brassicaceae</taxon>
        <taxon>Camelineae</taxon>
        <taxon>Arabidopsis</taxon>
    </lineage>
</organism>
<accession>Q9LQI2</accession>
<name>Q9LQI2_ARATH</name>
<dbReference type="EMBL" id="AC007887">
    <property type="protein sequence ID" value="AAF79343.1"/>
    <property type="molecule type" value="Genomic_DNA"/>
</dbReference>